<name>C6HZP7_9BACT</name>
<protein>
    <recommendedName>
        <fullName evidence="4">Transposase</fullName>
    </recommendedName>
</protein>
<organism evidence="2 3">
    <name type="scientific">Leptospirillum ferrodiazotrophum</name>
    <dbReference type="NCBI Taxonomy" id="412449"/>
    <lineage>
        <taxon>Bacteria</taxon>
        <taxon>Pseudomonadati</taxon>
        <taxon>Nitrospirota</taxon>
        <taxon>Nitrospiria</taxon>
        <taxon>Nitrospirales</taxon>
        <taxon>Nitrospiraceae</taxon>
        <taxon>Leptospirillum</taxon>
    </lineage>
</organism>
<evidence type="ECO:0000313" key="3">
    <source>
        <dbReference type="Proteomes" id="UP000009374"/>
    </source>
</evidence>
<evidence type="ECO:0008006" key="4">
    <source>
        <dbReference type="Google" id="ProtNLM"/>
    </source>
</evidence>
<proteinExistence type="predicted"/>
<feature type="region of interest" description="Disordered" evidence="1">
    <location>
        <begin position="58"/>
        <end position="79"/>
    </location>
</feature>
<dbReference type="AlphaFoldDB" id="C6HZP7"/>
<reference evidence="2 3" key="1">
    <citation type="journal article" date="2009" name="Appl. Environ. Microbiol.">
        <title>Community genomic and proteomic analyses of chemoautotrophic iron-oxidizing "Leptospirillum rubarum" (Group II) and "Leptospirillum ferrodiazotrophum" (Group III) bacteria in acid mine drainage biofilms.</title>
        <authorList>
            <person name="Goltsman D.S."/>
            <person name="Denef V.J."/>
            <person name="Singer S.W."/>
            <person name="VerBerkmoes N.C."/>
            <person name="Lefsrud M."/>
            <person name="Mueller R.S."/>
            <person name="Dick G.J."/>
            <person name="Sun C.L."/>
            <person name="Wheeler K.E."/>
            <person name="Zemla A."/>
            <person name="Baker B.J."/>
            <person name="Hauser L."/>
            <person name="Land M."/>
            <person name="Shah M.B."/>
            <person name="Thelen M.P."/>
            <person name="Hettich R.L."/>
            <person name="Banfield J.F."/>
        </authorList>
    </citation>
    <scope>NUCLEOTIDE SEQUENCE [LARGE SCALE GENOMIC DNA]</scope>
</reference>
<evidence type="ECO:0000313" key="2">
    <source>
        <dbReference type="EMBL" id="EES51835.1"/>
    </source>
</evidence>
<sequence>MTTVLDLIKEEGIQEGIQMGRDETITRLLRHSSLSPREIASILEVDLSRVLSLAGESLSSPNALSNTLHSSQRRTDRES</sequence>
<evidence type="ECO:0000256" key="1">
    <source>
        <dbReference type="SAM" id="MobiDB-lite"/>
    </source>
</evidence>
<gene>
    <name evidence="2" type="ORF">UBAL3_95450056</name>
</gene>
<accession>C6HZP7</accession>
<feature type="compositionally biased region" description="Polar residues" evidence="1">
    <location>
        <begin position="58"/>
        <end position="70"/>
    </location>
</feature>
<dbReference type="Proteomes" id="UP000009374">
    <property type="component" value="Unassembled WGS sequence"/>
</dbReference>
<dbReference type="EMBL" id="GG693884">
    <property type="protein sequence ID" value="EES51835.1"/>
    <property type="molecule type" value="Genomic_DNA"/>
</dbReference>
<keyword evidence="3" id="KW-1185">Reference proteome</keyword>